<dbReference type="GO" id="GO:0016887">
    <property type="term" value="F:ATP hydrolysis activity"/>
    <property type="evidence" value="ECO:0007669"/>
    <property type="project" value="InterPro"/>
</dbReference>
<accession>A0AA90TZC5</accession>
<dbReference type="EMBL" id="JAVDQI010000003">
    <property type="protein sequence ID" value="MDR6222686.1"/>
    <property type="molecule type" value="Genomic_DNA"/>
</dbReference>
<keyword evidence="4" id="KW-1185">Reference proteome</keyword>
<comment type="caution">
    <text evidence="3">The sequence shown here is derived from an EMBL/GenBank/DDBJ whole genome shotgun (WGS) entry which is preliminary data.</text>
</comment>
<evidence type="ECO:0000256" key="1">
    <source>
        <dbReference type="ARBA" id="ARBA00006611"/>
    </source>
</evidence>
<dbReference type="Pfam" id="PF00437">
    <property type="entry name" value="T2SSE"/>
    <property type="match status" value="1"/>
</dbReference>
<dbReference type="InterPro" id="IPR001482">
    <property type="entry name" value="T2SS/T4SS_dom"/>
</dbReference>
<dbReference type="Gene3D" id="3.30.450.380">
    <property type="match status" value="1"/>
</dbReference>
<dbReference type="PANTHER" id="PTHR30486:SF6">
    <property type="entry name" value="TYPE IV PILUS RETRACTATION ATPASE PILT"/>
    <property type="match status" value="1"/>
</dbReference>
<gene>
    <name evidence="3" type="ORF">J2750_001135</name>
</gene>
<comment type="similarity">
    <text evidence="1">Belongs to the GSP E family.</text>
</comment>
<dbReference type="Gene3D" id="3.40.50.300">
    <property type="entry name" value="P-loop containing nucleotide triphosphate hydrolases"/>
    <property type="match status" value="1"/>
</dbReference>
<reference evidence="3 4" key="1">
    <citation type="submission" date="2023-07" db="EMBL/GenBank/DDBJ databases">
        <title>Genomic Encyclopedia of Type Strains, Phase IV (KMG-IV): sequencing the most valuable type-strain genomes for metagenomic binning, comparative biology and taxonomic classification.</title>
        <authorList>
            <person name="Goeker M."/>
        </authorList>
    </citation>
    <scope>NUCLEOTIDE SEQUENCE [LARGE SCALE GENOMIC DNA]</scope>
    <source>
        <strain evidence="3 4">DSM 17273</strain>
    </source>
</reference>
<dbReference type="InterPro" id="IPR050921">
    <property type="entry name" value="T4SS_GSP_E_ATPase"/>
</dbReference>
<evidence type="ECO:0000313" key="4">
    <source>
        <dbReference type="Proteomes" id="UP001185015"/>
    </source>
</evidence>
<dbReference type="RefSeq" id="WP_309739806.1">
    <property type="nucleotide sequence ID" value="NZ_JAVDQI010000003.1"/>
</dbReference>
<dbReference type="AlphaFoldDB" id="A0AA90TZC5"/>
<feature type="domain" description="Bacterial type II secretion system protein E" evidence="2">
    <location>
        <begin position="322"/>
        <end position="586"/>
    </location>
</feature>
<sequence>MCSTCENSSTLNDQVCREQILSALLREPLAERIVLSHLYERDYESKEMEILYELAHLQETLGNHIDLDLSFNCQKETSGKYCSDRNKKFKEIIETSKNDPFRSIRLLGELREEEEEEGKEGSYELNIVDAVHEGDECGICTKRFHSVVNEIWETEKGLRRFIDLDENSTLDIDYDQLIKPNVRPAFSTSRIYIEPPDLSEFLECYDIKHKNGRDLQVSIYEMTDRPEKLYMIIPREYNLDANSLKMVERVRKKLIRFRPDDMNFANPANSREYFRRIGKKMLEEDARSHNITLAPADVNTYSELLAKYTTGLGILEDILSDTRVTDVYINAPADKNPVHVVIDGDECVTNIFLSQDDLDSMVSRFRAISGRPFGEATPILEMELKEFGVRVSVIGDPLSANGLAYAFRKHSRRPWTLPKLIATGSISPLTAGLLSFLMDGETSILVAGEVGAGKTSLLSAMIMEIPQKYRILTIEDTRELPIEDLQELGWKMQGMSSRSSILSTNLEIRPEVALRAALRLGNSSLVIGEVRGEEVKVLYEAMQIGTAGNSVLGTIHGASASAVYERIVHTLGVPAASFKATDAVVVCTNTRIGGSMSKKKRVTQICEVVSGWDENSDTNDIFADIMEYNAATDSLMPTDILDRGQSEIVGKIAHKWGISIDTASLNIRIRGKIKEKMVIAGQTNSDLVEAEAVSKANNMFWLYMDMEKNDPNGPNYENVYQKWSDWFDRYSSTHI</sequence>
<evidence type="ECO:0000259" key="2">
    <source>
        <dbReference type="Pfam" id="PF00437"/>
    </source>
</evidence>
<proteinExistence type="inferred from homology"/>
<organism evidence="3 4">
    <name type="scientific">Methanococcoides alaskense</name>
    <dbReference type="NCBI Taxonomy" id="325778"/>
    <lineage>
        <taxon>Archaea</taxon>
        <taxon>Methanobacteriati</taxon>
        <taxon>Methanobacteriota</taxon>
        <taxon>Stenosarchaea group</taxon>
        <taxon>Methanomicrobia</taxon>
        <taxon>Methanosarcinales</taxon>
        <taxon>Methanosarcinaceae</taxon>
        <taxon>Methanococcoides</taxon>
    </lineage>
</organism>
<name>A0AA90TZC5_9EURY</name>
<dbReference type="PANTHER" id="PTHR30486">
    <property type="entry name" value="TWITCHING MOTILITY PROTEIN PILT"/>
    <property type="match status" value="1"/>
</dbReference>
<dbReference type="SUPFAM" id="SSF52540">
    <property type="entry name" value="P-loop containing nucleoside triphosphate hydrolases"/>
    <property type="match status" value="1"/>
</dbReference>
<dbReference type="Proteomes" id="UP001185015">
    <property type="component" value="Unassembled WGS sequence"/>
</dbReference>
<evidence type="ECO:0000313" key="3">
    <source>
        <dbReference type="EMBL" id="MDR6222686.1"/>
    </source>
</evidence>
<protein>
    <submittedName>
        <fullName evidence="3">Type IV secretory pathway ATPase VirB11/archaellum biosynthesis ATPase</fullName>
    </submittedName>
</protein>
<dbReference type="InterPro" id="IPR027417">
    <property type="entry name" value="P-loop_NTPase"/>
</dbReference>